<dbReference type="KEGG" id="png:PNIG_a0061"/>
<keyword evidence="9" id="KW-0418">Kinase</keyword>
<name>A0AAC9XVT8_9GAMM</name>
<keyword evidence="13 15" id="KW-0472">Membrane</keyword>
<evidence type="ECO:0000256" key="8">
    <source>
        <dbReference type="ARBA" id="ARBA00022741"/>
    </source>
</evidence>
<keyword evidence="4" id="KW-1003">Cell membrane</keyword>
<evidence type="ECO:0000256" key="13">
    <source>
        <dbReference type="ARBA" id="ARBA00023136"/>
    </source>
</evidence>
<evidence type="ECO:0000256" key="12">
    <source>
        <dbReference type="ARBA" id="ARBA00023012"/>
    </source>
</evidence>
<dbReference type="CDD" id="cd16922">
    <property type="entry name" value="HATPase_EvgS-ArcB-TorS-like"/>
    <property type="match status" value="1"/>
</dbReference>
<protein>
    <recommendedName>
        <fullName evidence="3">histidine kinase</fullName>
        <ecNumber evidence="3">2.7.13.3</ecNumber>
    </recommendedName>
</protein>
<dbReference type="GO" id="GO:0005886">
    <property type="term" value="C:plasma membrane"/>
    <property type="evidence" value="ECO:0007669"/>
    <property type="project" value="UniProtKB-SubCell"/>
</dbReference>
<dbReference type="InterPro" id="IPR036890">
    <property type="entry name" value="HATPase_C_sf"/>
</dbReference>
<dbReference type="Gene3D" id="3.30.565.10">
    <property type="entry name" value="Histidine kinase-like ATPase, C-terminal domain"/>
    <property type="match status" value="1"/>
</dbReference>
<dbReference type="Pfam" id="PF05231">
    <property type="entry name" value="MASE1"/>
    <property type="match status" value="1"/>
</dbReference>
<sequence length="906" mass="100871">MFFIPQRSTRPSVFYIIFSLAYFFVGVILTKLTFNSQIIPVWLPAGIALVGCFVWWWRFIPALFLAALAFNLNFFANTTHEMVLVGNSLNEAMYIAFGVVLQAMVGAAILKFWLGHPLRLKKRQNIIYFIVVVGVLVSLISANFGVFALSQFNAMYSADNHWKNTTYWWLGDILGVLIATPFLLSLLPEKSDNYNISVLPTLSVCCILFVSVAATTQLYDSESRINAIKIAEREVQVIENSLYRYTNRSIIAVQSLASQVQSSPTLSQQDFNLYANTLLAKHSFIKALSWNVKIPSHQRQAFSKEISSIYNLNYDVIGEPLEPNDPLVIVKYIAPLNSNQKAIGFNVYSNPDRKASLLNPAIKYQPVGTKIIQLVQTEHSDAAYLLFAPVYSQSNEKETIKGYATGVFLVPQIIKQAITEQQSKMFSIAIYEDINKPAFYSNSNNLNVAQGSKLISFNVDFGGQQWIVKLALKDAFLAQHNNQLTLLLLILQVVVCSLILLILLLFNQQQIALTRQVAERTYSLAQAKKQSDLANRAKSQFLANMSHEIRTPLNAVIGFSSLARKEDDANTLIDYLDKINSSSKSLLNLINDILDISKIESKRLVLERIPFDLTSLIQRINTMFEQSAASKAIVWKINSNIPKDTCFVGDPMRLEQIMLNLCSNAIKFTNAGSVTLNVDTQLIAPNKAQLTIAVIDTGIGIKATQHEKLFSAFTQADNSTSRQFGGTGLGLAIAKELSVLMNANIALHSELDKGSTFTFTLEIETVKAQEPLIKPTDNTNIAALKILVAEDNPVNQMVIKAMLGSLKIVPQVVENGELAVNIIKKQHFDLVLMDCQMPVMDGYRATALIRQFKTAEELPIVALTADVMPEDKAHAQAVGFNQHLAKPLELIKLTECLAQYAVVYEQ</sequence>
<keyword evidence="12" id="KW-0902">Two-component regulatory system</keyword>
<reference evidence="19 20" key="1">
    <citation type="submission" date="2015-03" db="EMBL/GenBank/DDBJ databases">
        <authorList>
            <person name="Xie B.-B."/>
            <person name="Rong J.-C."/>
            <person name="Qin Q.-L."/>
            <person name="Zhang Y.-Z."/>
        </authorList>
    </citation>
    <scope>NUCLEOTIDE SEQUENCE [LARGE SCALE GENOMIC DNA]</scope>
    <source>
        <strain evidence="19 20">KMM 661</strain>
    </source>
</reference>
<feature type="transmembrane region" description="Helical" evidence="15">
    <location>
        <begin position="126"/>
        <end position="147"/>
    </location>
</feature>
<dbReference type="InterPro" id="IPR004358">
    <property type="entry name" value="Sig_transdc_His_kin-like_C"/>
</dbReference>
<keyword evidence="5 14" id="KW-0597">Phosphoprotein</keyword>
<feature type="transmembrane region" description="Helical" evidence="15">
    <location>
        <begin position="199"/>
        <end position="219"/>
    </location>
</feature>
<dbReference type="InterPro" id="IPR003594">
    <property type="entry name" value="HATPase_dom"/>
</dbReference>
<dbReference type="SMART" id="SM00388">
    <property type="entry name" value="HisKA"/>
    <property type="match status" value="1"/>
</dbReference>
<dbReference type="PROSITE" id="PS50110">
    <property type="entry name" value="RESPONSE_REGULATORY"/>
    <property type="match status" value="1"/>
</dbReference>
<feature type="transmembrane region" description="Helical" evidence="15">
    <location>
        <begin position="12"/>
        <end position="32"/>
    </location>
</feature>
<feature type="transmembrane region" description="Helical" evidence="15">
    <location>
        <begin position="167"/>
        <end position="187"/>
    </location>
</feature>
<dbReference type="GO" id="GO:0005524">
    <property type="term" value="F:ATP binding"/>
    <property type="evidence" value="ECO:0007669"/>
    <property type="project" value="UniProtKB-KW"/>
</dbReference>
<dbReference type="FunFam" id="1.10.287.130:FF:000004">
    <property type="entry name" value="Ethylene receptor 1"/>
    <property type="match status" value="1"/>
</dbReference>
<dbReference type="PRINTS" id="PR00344">
    <property type="entry name" value="BCTRLSENSOR"/>
</dbReference>
<feature type="transmembrane region" description="Helical" evidence="15">
    <location>
        <begin position="92"/>
        <end position="114"/>
    </location>
</feature>
<keyword evidence="11 15" id="KW-1133">Transmembrane helix</keyword>
<evidence type="ECO:0000256" key="3">
    <source>
        <dbReference type="ARBA" id="ARBA00012438"/>
    </source>
</evidence>
<accession>A0AAC9XVT8</accession>
<keyword evidence="8" id="KW-0547">Nucleotide-binding</keyword>
<dbReference type="Pfam" id="PF00072">
    <property type="entry name" value="Response_reg"/>
    <property type="match status" value="1"/>
</dbReference>
<comment type="subcellular location">
    <subcellularLocation>
        <location evidence="2">Cell membrane</location>
        <topology evidence="2">Multi-pass membrane protein</topology>
    </subcellularLocation>
</comment>
<dbReference type="Gene3D" id="3.40.50.2300">
    <property type="match status" value="1"/>
</dbReference>
<evidence type="ECO:0000259" key="17">
    <source>
        <dbReference type="PROSITE" id="PS50110"/>
    </source>
</evidence>
<dbReference type="GO" id="GO:0000155">
    <property type="term" value="F:phosphorelay sensor kinase activity"/>
    <property type="evidence" value="ECO:0007669"/>
    <property type="project" value="InterPro"/>
</dbReference>
<dbReference type="InterPro" id="IPR007895">
    <property type="entry name" value="MASE1"/>
</dbReference>
<feature type="domain" description="CHASE" evidence="18">
    <location>
        <begin position="262"/>
        <end position="420"/>
    </location>
</feature>
<evidence type="ECO:0000256" key="10">
    <source>
        <dbReference type="ARBA" id="ARBA00022840"/>
    </source>
</evidence>
<evidence type="ECO:0000256" key="6">
    <source>
        <dbReference type="ARBA" id="ARBA00022679"/>
    </source>
</evidence>
<dbReference type="PANTHER" id="PTHR45339">
    <property type="entry name" value="HYBRID SIGNAL TRANSDUCTION HISTIDINE KINASE J"/>
    <property type="match status" value="1"/>
</dbReference>
<evidence type="ECO:0000259" key="16">
    <source>
        <dbReference type="PROSITE" id="PS50109"/>
    </source>
</evidence>
<feature type="domain" description="Histidine kinase" evidence="16">
    <location>
        <begin position="544"/>
        <end position="765"/>
    </location>
</feature>
<feature type="transmembrane region" description="Helical" evidence="15">
    <location>
        <begin position="38"/>
        <end position="57"/>
    </location>
</feature>
<dbReference type="InterPro" id="IPR006189">
    <property type="entry name" value="CHASE_dom"/>
</dbReference>
<dbReference type="EMBL" id="CP011036">
    <property type="protein sequence ID" value="ASM52415.1"/>
    <property type="molecule type" value="Genomic_DNA"/>
</dbReference>
<evidence type="ECO:0000313" key="20">
    <source>
        <dbReference type="Proteomes" id="UP000198329"/>
    </source>
</evidence>
<proteinExistence type="predicted"/>
<organism evidence="19 20">
    <name type="scientific">Pseudoalteromonas nigrifaciens</name>
    <dbReference type="NCBI Taxonomy" id="28109"/>
    <lineage>
        <taxon>Bacteria</taxon>
        <taxon>Pseudomonadati</taxon>
        <taxon>Pseudomonadota</taxon>
        <taxon>Gammaproteobacteria</taxon>
        <taxon>Alteromonadales</taxon>
        <taxon>Pseudoalteromonadaceae</taxon>
        <taxon>Pseudoalteromonas</taxon>
    </lineage>
</organism>
<feature type="modified residue" description="4-aspartylphosphate" evidence="14">
    <location>
        <position position="834"/>
    </location>
</feature>
<feature type="transmembrane region" description="Helical" evidence="15">
    <location>
        <begin position="62"/>
        <end position="80"/>
    </location>
</feature>
<dbReference type="SMART" id="SM01079">
    <property type="entry name" value="CHASE"/>
    <property type="match status" value="1"/>
</dbReference>
<dbReference type="Pfam" id="PF00512">
    <property type="entry name" value="HisKA"/>
    <property type="match status" value="1"/>
</dbReference>
<keyword evidence="7 15" id="KW-0812">Transmembrane</keyword>
<dbReference type="CDD" id="cd00082">
    <property type="entry name" value="HisKA"/>
    <property type="match status" value="1"/>
</dbReference>
<dbReference type="SMART" id="SM00387">
    <property type="entry name" value="HATPase_c"/>
    <property type="match status" value="1"/>
</dbReference>
<dbReference type="InterPro" id="IPR003661">
    <property type="entry name" value="HisK_dim/P_dom"/>
</dbReference>
<dbReference type="SUPFAM" id="SSF55874">
    <property type="entry name" value="ATPase domain of HSP90 chaperone/DNA topoisomerase II/histidine kinase"/>
    <property type="match status" value="1"/>
</dbReference>
<evidence type="ECO:0000256" key="9">
    <source>
        <dbReference type="ARBA" id="ARBA00022777"/>
    </source>
</evidence>
<dbReference type="Proteomes" id="UP000198329">
    <property type="component" value="Chromosome I"/>
</dbReference>
<evidence type="ECO:0000256" key="5">
    <source>
        <dbReference type="ARBA" id="ARBA00022553"/>
    </source>
</evidence>
<comment type="catalytic activity">
    <reaction evidence="1">
        <text>ATP + protein L-histidine = ADP + protein N-phospho-L-histidine.</text>
        <dbReference type="EC" id="2.7.13.3"/>
    </reaction>
</comment>
<dbReference type="PROSITE" id="PS50839">
    <property type="entry name" value="CHASE"/>
    <property type="match status" value="1"/>
</dbReference>
<dbReference type="InterPro" id="IPR011006">
    <property type="entry name" value="CheY-like_superfamily"/>
</dbReference>
<evidence type="ECO:0000313" key="19">
    <source>
        <dbReference type="EMBL" id="ASM52415.1"/>
    </source>
</evidence>
<dbReference type="InterPro" id="IPR001789">
    <property type="entry name" value="Sig_transdc_resp-reg_receiver"/>
</dbReference>
<dbReference type="Pfam" id="PF02518">
    <property type="entry name" value="HATPase_c"/>
    <property type="match status" value="1"/>
</dbReference>
<dbReference type="InterPro" id="IPR042240">
    <property type="entry name" value="CHASE_sf"/>
</dbReference>
<dbReference type="InterPro" id="IPR036097">
    <property type="entry name" value="HisK_dim/P_sf"/>
</dbReference>
<evidence type="ECO:0000256" key="15">
    <source>
        <dbReference type="SAM" id="Phobius"/>
    </source>
</evidence>
<dbReference type="PROSITE" id="PS50109">
    <property type="entry name" value="HIS_KIN"/>
    <property type="match status" value="1"/>
</dbReference>
<feature type="domain" description="Response regulatory" evidence="17">
    <location>
        <begin position="785"/>
        <end position="901"/>
    </location>
</feature>
<evidence type="ECO:0000256" key="7">
    <source>
        <dbReference type="ARBA" id="ARBA00022692"/>
    </source>
</evidence>
<evidence type="ECO:0000256" key="14">
    <source>
        <dbReference type="PROSITE-ProRule" id="PRU00169"/>
    </source>
</evidence>
<feature type="transmembrane region" description="Helical" evidence="15">
    <location>
        <begin position="484"/>
        <end position="506"/>
    </location>
</feature>
<evidence type="ECO:0000256" key="2">
    <source>
        <dbReference type="ARBA" id="ARBA00004651"/>
    </source>
</evidence>
<dbReference type="SUPFAM" id="SSF52172">
    <property type="entry name" value="CheY-like"/>
    <property type="match status" value="1"/>
</dbReference>
<evidence type="ECO:0000256" key="11">
    <source>
        <dbReference type="ARBA" id="ARBA00022989"/>
    </source>
</evidence>
<dbReference type="InterPro" id="IPR005467">
    <property type="entry name" value="His_kinase_dom"/>
</dbReference>
<evidence type="ECO:0000259" key="18">
    <source>
        <dbReference type="PROSITE" id="PS50839"/>
    </source>
</evidence>
<dbReference type="Pfam" id="PF03924">
    <property type="entry name" value="CHASE"/>
    <property type="match status" value="1"/>
</dbReference>
<dbReference type="FunFam" id="3.30.565.10:FF:000010">
    <property type="entry name" value="Sensor histidine kinase RcsC"/>
    <property type="match status" value="1"/>
</dbReference>
<gene>
    <name evidence="19" type="ORF">PNIG_a0061</name>
</gene>
<dbReference type="PANTHER" id="PTHR45339:SF1">
    <property type="entry name" value="HYBRID SIGNAL TRANSDUCTION HISTIDINE KINASE J"/>
    <property type="match status" value="1"/>
</dbReference>
<dbReference type="SMART" id="SM00448">
    <property type="entry name" value="REC"/>
    <property type="match status" value="1"/>
</dbReference>
<evidence type="ECO:0000256" key="1">
    <source>
        <dbReference type="ARBA" id="ARBA00000085"/>
    </source>
</evidence>
<dbReference type="SUPFAM" id="SSF47384">
    <property type="entry name" value="Homodimeric domain of signal transducing histidine kinase"/>
    <property type="match status" value="1"/>
</dbReference>
<keyword evidence="10" id="KW-0067">ATP-binding</keyword>
<keyword evidence="6" id="KW-0808">Transferase</keyword>
<dbReference type="CDD" id="cd17546">
    <property type="entry name" value="REC_hyHK_CKI1_RcsC-like"/>
    <property type="match status" value="1"/>
</dbReference>
<dbReference type="AlphaFoldDB" id="A0AAC9XVT8"/>
<dbReference type="Gene3D" id="1.10.287.130">
    <property type="match status" value="1"/>
</dbReference>
<dbReference type="Gene3D" id="3.30.450.350">
    <property type="entry name" value="CHASE domain"/>
    <property type="match status" value="1"/>
</dbReference>
<evidence type="ECO:0000256" key="4">
    <source>
        <dbReference type="ARBA" id="ARBA00022475"/>
    </source>
</evidence>
<keyword evidence="20" id="KW-1185">Reference proteome</keyword>
<dbReference type="EC" id="2.7.13.3" evidence="3"/>